<feature type="region of interest" description="Disordered" evidence="1">
    <location>
        <begin position="47"/>
        <end position="72"/>
    </location>
</feature>
<protein>
    <submittedName>
        <fullName evidence="2">Unannotated protein</fullName>
    </submittedName>
</protein>
<reference evidence="2" key="1">
    <citation type="submission" date="2020-05" db="EMBL/GenBank/DDBJ databases">
        <authorList>
            <person name="Chiriac C."/>
            <person name="Salcher M."/>
            <person name="Ghai R."/>
            <person name="Kavagutti S V."/>
        </authorList>
    </citation>
    <scope>NUCLEOTIDE SEQUENCE</scope>
</reference>
<evidence type="ECO:0000313" key="3">
    <source>
        <dbReference type="EMBL" id="CAB4899123.1"/>
    </source>
</evidence>
<sequence length="72" mass="8095">MWVNLDTFLSSFIQCSMGLPYFFSIEGKYDAGPVTFSAMISVYPKNGRSSTSVVQTSDIVDRRQAAPHTQRR</sequence>
<organism evidence="2">
    <name type="scientific">freshwater metagenome</name>
    <dbReference type="NCBI Taxonomy" id="449393"/>
    <lineage>
        <taxon>unclassified sequences</taxon>
        <taxon>metagenomes</taxon>
        <taxon>ecological metagenomes</taxon>
    </lineage>
</organism>
<name>A0A6J7E2X1_9ZZZZ</name>
<feature type="compositionally biased region" description="Polar residues" evidence="1">
    <location>
        <begin position="47"/>
        <end position="58"/>
    </location>
</feature>
<dbReference type="EMBL" id="CAFBMF010000042">
    <property type="protein sequence ID" value="CAB4899123.1"/>
    <property type="molecule type" value="Genomic_DNA"/>
</dbReference>
<gene>
    <name evidence="2" type="ORF">UFOPK3304_01213</name>
    <name evidence="3" type="ORF">UFOPK3494_00841</name>
</gene>
<evidence type="ECO:0000256" key="1">
    <source>
        <dbReference type="SAM" id="MobiDB-lite"/>
    </source>
</evidence>
<dbReference type="EMBL" id="CAFBLJ010000064">
    <property type="protein sequence ID" value="CAB4874869.1"/>
    <property type="molecule type" value="Genomic_DNA"/>
</dbReference>
<proteinExistence type="predicted"/>
<evidence type="ECO:0000313" key="2">
    <source>
        <dbReference type="EMBL" id="CAB4874869.1"/>
    </source>
</evidence>
<dbReference type="AlphaFoldDB" id="A0A6J7E2X1"/>
<accession>A0A6J7E2X1</accession>